<keyword evidence="1" id="KW-0472">Membrane</keyword>
<feature type="domain" description="Sporulation stage II protein D amidase enhancer LytB N-terminal" evidence="2">
    <location>
        <begin position="59"/>
        <end position="164"/>
    </location>
</feature>
<organism evidence="3 4">
    <name type="scientific">Camelliibacillus cellulosilyticus</name>
    <dbReference type="NCBI Taxonomy" id="2174486"/>
    <lineage>
        <taxon>Bacteria</taxon>
        <taxon>Bacillati</taxon>
        <taxon>Bacillota</taxon>
        <taxon>Bacilli</taxon>
        <taxon>Bacillales</taxon>
        <taxon>Sporolactobacillaceae</taxon>
        <taxon>Camelliibacillus</taxon>
    </lineage>
</organism>
<keyword evidence="1" id="KW-1133">Transmembrane helix</keyword>
<dbReference type="InterPro" id="IPR013693">
    <property type="entry name" value="SpoIID/LytB_N"/>
</dbReference>
<dbReference type="EMBL" id="JBHSFW010000013">
    <property type="protein sequence ID" value="MFC4619850.1"/>
    <property type="molecule type" value="Genomic_DNA"/>
</dbReference>
<dbReference type="RefSeq" id="WP_376846944.1">
    <property type="nucleotide sequence ID" value="NZ_JBHSFW010000013.1"/>
</dbReference>
<dbReference type="Pfam" id="PF08486">
    <property type="entry name" value="SpoIID"/>
    <property type="match status" value="1"/>
</dbReference>
<gene>
    <name evidence="3" type="primary">spoIID</name>
    <name evidence="3" type="ORF">ACFO4N_14150</name>
</gene>
<evidence type="ECO:0000256" key="1">
    <source>
        <dbReference type="SAM" id="Phobius"/>
    </source>
</evidence>
<sequence>MKRTPIIIIGCFITVVLIVPSLIVLPFSDHPKANVSAVKAEGNAPKKKTQDPAITVSVYRDQLKRVDNLPLRDYLIGVVACEMPAEFDIEALKAQALAARTYIANRLLNKSSSSGKKAEVTDTQNDQVYKNRDELKKIWGSDYSWKIKKIEKAVDATENQVITYKGQLISPQFFSTSNGYTENSEDYWQNAIPYLKSVKSDWDENTPKFSYIEPIPVTKVEKNLGIQLSAKNGAVGKVLSRTAGKRVAKFEIGRKIFSGRTVREKLNLRSTDFKMKRSGDKIYVTTYGYGHGVGMSQYGANGMAADGKNYKDIVKYYYQGVDISRLTPFVDKMIAKK</sequence>
<keyword evidence="4" id="KW-1185">Reference proteome</keyword>
<dbReference type="NCBIfam" id="TIGR02870">
    <property type="entry name" value="spore_II_D"/>
    <property type="match status" value="1"/>
</dbReference>
<name>A0ABV9GT81_9BACL</name>
<evidence type="ECO:0000313" key="4">
    <source>
        <dbReference type="Proteomes" id="UP001596022"/>
    </source>
</evidence>
<proteinExistence type="predicted"/>
<dbReference type="InterPro" id="IPR014225">
    <property type="entry name" value="Spore_II_D_firmicutes"/>
</dbReference>
<dbReference type="InterPro" id="IPR013486">
    <property type="entry name" value="SpoIID/LytB"/>
</dbReference>
<comment type="caution">
    <text evidence="3">The sequence shown here is derived from an EMBL/GenBank/DDBJ whole genome shotgun (WGS) entry which is preliminary data.</text>
</comment>
<protein>
    <submittedName>
        <fullName evidence="3">Stage II sporulation protein D</fullName>
    </submittedName>
</protein>
<dbReference type="PANTHER" id="PTHR30032:SF4">
    <property type="entry name" value="AMIDASE ENHANCER"/>
    <property type="match status" value="1"/>
</dbReference>
<dbReference type="InterPro" id="IPR051922">
    <property type="entry name" value="Bact_Sporulation_Assoc"/>
</dbReference>
<accession>A0ABV9GT81</accession>
<dbReference type="NCBIfam" id="TIGR02669">
    <property type="entry name" value="SpoIID_LytB"/>
    <property type="match status" value="1"/>
</dbReference>
<evidence type="ECO:0000313" key="3">
    <source>
        <dbReference type="EMBL" id="MFC4619850.1"/>
    </source>
</evidence>
<reference evidence="4" key="1">
    <citation type="journal article" date="2019" name="Int. J. Syst. Evol. Microbiol.">
        <title>The Global Catalogue of Microorganisms (GCM) 10K type strain sequencing project: providing services to taxonomists for standard genome sequencing and annotation.</title>
        <authorList>
            <consortium name="The Broad Institute Genomics Platform"/>
            <consortium name="The Broad Institute Genome Sequencing Center for Infectious Disease"/>
            <person name="Wu L."/>
            <person name="Ma J."/>
        </authorList>
    </citation>
    <scope>NUCLEOTIDE SEQUENCE [LARGE SCALE GENOMIC DNA]</scope>
    <source>
        <strain evidence="4">CGMCC 1.16306</strain>
    </source>
</reference>
<evidence type="ECO:0000259" key="2">
    <source>
        <dbReference type="Pfam" id="PF08486"/>
    </source>
</evidence>
<keyword evidence="1" id="KW-0812">Transmembrane</keyword>
<dbReference type="PANTHER" id="PTHR30032">
    <property type="entry name" value="N-ACETYLMURAMOYL-L-ALANINE AMIDASE-RELATED"/>
    <property type="match status" value="1"/>
</dbReference>
<dbReference type="Proteomes" id="UP001596022">
    <property type="component" value="Unassembled WGS sequence"/>
</dbReference>
<feature type="transmembrane region" description="Helical" evidence="1">
    <location>
        <begin position="7"/>
        <end position="27"/>
    </location>
</feature>